<evidence type="ECO:0000313" key="9">
    <source>
        <dbReference type="Proteomes" id="UP000034883"/>
    </source>
</evidence>
<dbReference type="STRING" id="927083.DB32_001983"/>
<sequence length="418" mass="45336">MRRTSASRWAIVMCCALGACQPSRGTVDASHGHHDHDHGEIPVEPLDGGPEIDAAAIDAGPQGWVWRLPRGLPVPRVPEDNPMSASKVELGRHLFYDTRLSGNRTQSCASCHEQARAFTDGRAFSIGSTGERTPRSSMTLANVAYATTLTWANPLLLELEAQALVPLFGREPVELGLAGMERELLERLRAEARYRELFPLAFPDESDPFTVANVTRALAAFQRTLVSGRSAYDRFLYGGEPDALSESARRGLALFSSERLECFHCHQGFNFADAVMWEGSGSREVRFHNTGLYNVGGTGAYPEGGTGVHEISGRADDMGRFRAPTLRNIAVTAPYMHDGSIATLDEVIDHYAAGGRTIAEGPYAGVGSASPLKSGLVVGFELTPDERRDLIAFLESLTDESFLTDPALADPWSTSRGE</sequence>
<dbReference type="GO" id="GO:0009055">
    <property type="term" value="F:electron transfer activity"/>
    <property type="evidence" value="ECO:0007669"/>
    <property type="project" value="InterPro"/>
</dbReference>
<dbReference type="GO" id="GO:0020037">
    <property type="term" value="F:heme binding"/>
    <property type="evidence" value="ECO:0007669"/>
    <property type="project" value="InterPro"/>
</dbReference>
<dbReference type="PROSITE" id="PS51007">
    <property type="entry name" value="CYTC"/>
    <property type="match status" value="1"/>
</dbReference>
<dbReference type="KEGG" id="samy:DB32_001983"/>
<evidence type="ECO:0000256" key="2">
    <source>
        <dbReference type="ARBA" id="ARBA00022617"/>
    </source>
</evidence>
<keyword evidence="4" id="KW-0560">Oxidoreductase</keyword>
<dbReference type="InterPro" id="IPR009056">
    <property type="entry name" value="Cyt_c-like_dom"/>
</dbReference>
<accession>A0A0F6SEA1</accession>
<dbReference type="InterPro" id="IPR023929">
    <property type="entry name" value="MbnH-like"/>
</dbReference>
<organism evidence="8 9">
    <name type="scientific">Sandaracinus amylolyticus</name>
    <dbReference type="NCBI Taxonomy" id="927083"/>
    <lineage>
        <taxon>Bacteria</taxon>
        <taxon>Pseudomonadati</taxon>
        <taxon>Myxococcota</taxon>
        <taxon>Polyangia</taxon>
        <taxon>Polyangiales</taxon>
        <taxon>Sandaracinaceae</taxon>
        <taxon>Sandaracinus</taxon>
    </lineage>
</organism>
<gene>
    <name evidence="8" type="ORF">DB32_001983</name>
</gene>
<dbReference type="GO" id="GO:0004130">
    <property type="term" value="F:cytochrome-c peroxidase activity"/>
    <property type="evidence" value="ECO:0007669"/>
    <property type="project" value="TreeGrafter"/>
</dbReference>
<evidence type="ECO:0000256" key="3">
    <source>
        <dbReference type="ARBA" id="ARBA00022723"/>
    </source>
</evidence>
<dbReference type="PROSITE" id="PS51257">
    <property type="entry name" value="PROKAR_LIPOPROTEIN"/>
    <property type="match status" value="1"/>
</dbReference>
<keyword evidence="3 6" id="KW-0479">Metal-binding</keyword>
<evidence type="ECO:0000313" key="8">
    <source>
        <dbReference type="EMBL" id="AKF04834.1"/>
    </source>
</evidence>
<dbReference type="InterPro" id="IPR036909">
    <property type="entry name" value="Cyt_c-like_dom_sf"/>
</dbReference>
<dbReference type="InterPro" id="IPR051395">
    <property type="entry name" value="Cytochrome_c_Peroxidase/MauG"/>
</dbReference>
<keyword evidence="5 6" id="KW-0408">Iron</keyword>
<dbReference type="Gene3D" id="1.10.760.10">
    <property type="entry name" value="Cytochrome c-like domain"/>
    <property type="match status" value="2"/>
</dbReference>
<dbReference type="InterPro" id="IPR004852">
    <property type="entry name" value="Di-haem_cyt_c_peroxidsae"/>
</dbReference>
<dbReference type="PANTHER" id="PTHR30600">
    <property type="entry name" value="CYTOCHROME C PEROXIDASE-RELATED"/>
    <property type="match status" value="1"/>
</dbReference>
<dbReference type="NCBIfam" id="TIGR04039">
    <property type="entry name" value="MXAN_0977_Heme2"/>
    <property type="match status" value="1"/>
</dbReference>
<protein>
    <submittedName>
        <fullName evidence="8">Methylamine utilization protein mauG</fullName>
    </submittedName>
</protein>
<dbReference type="Pfam" id="PF03150">
    <property type="entry name" value="CCP_MauG"/>
    <property type="match status" value="1"/>
</dbReference>
<comment type="subcellular location">
    <subcellularLocation>
        <location evidence="1">Cell envelope</location>
    </subcellularLocation>
</comment>
<dbReference type="GO" id="GO:0030313">
    <property type="term" value="C:cell envelope"/>
    <property type="evidence" value="ECO:0007669"/>
    <property type="project" value="UniProtKB-SubCell"/>
</dbReference>
<dbReference type="GO" id="GO:0046872">
    <property type="term" value="F:metal ion binding"/>
    <property type="evidence" value="ECO:0007669"/>
    <property type="project" value="UniProtKB-KW"/>
</dbReference>
<evidence type="ECO:0000256" key="6">
    <source>
        <dbReference type="PROSITE-ProRule" id="PRU00433"/>
    </source>
</evidence>
<dbReference type="RefSeq" id="WP_053232132.1">
    <property type="nucleotide sequence ID" value="NZ_CP011125.1"/>
</dbReference>
<keyword evidence="9" id="KW-1185">Reference proteome</keyword>
<dbReference type="SUPFAM" id="SSF46626">
    <property type="entry name" value="Cytochrome c"/>
    <property type="match status" value="2"/>
</dbReference>
<evidence type="ECO:0000259" key="7">
    <source>
        <dbReference type="PROSITE" id="PS51007"/>
    </source>
</evidence>
<keyword evidence="2 6" id="KW-0349">Heme</keyword>
<dbReference type="Proteomes" id="UP000034883">
    <property type="component" value="Chromosome"/>
</dbReference>
<evidence type="ECO:0000256" key="1">
    <source>
        <dbReference type="ARBA" id="ARBA00004196"/>
    </source>
</evidence>
<proteinExistence type="predicted"/>
<dbReference type="AlphaFoldDB" id="A0A0F6SEA1"/>
<feature type="domain" description="Cytochrome c" evidence="7">
    <location>
        <begin position="246"/>
        <end position="398"/>
    </location>
</feature>
<name>A0A0F6SEA1_9BACT</name>
<reference evidence="8 9" key="1">
    <citation type="submission" date="2015-03" db="EMBL/GenBank/DDBJ databases">
        <title>Genome assembly of Sandaracinus amylolyticus DSM 53668.</title>
        <authorList>
            <person name="Sharma G."/>
            <person name="Subramanian S."/>
        </authorList>
    </citation>
    <scope>NUCLEOTIDE SEQUENCE [LARGE SCALE GENOMIC DNA]</scope>
    <source>
        <strain evidence="8 9">DSM 53668</strain>
    </source>
</reference>
<evidence type="ECO:0000256" key="5">
    <source>
        <dbReference type="ARBA" id="ARBA00023004"/>
    </source>
</evidence>
<dbReference type="PANTHER" id="PTHR30600:SF14">
    <property type="entry name" value="CYTOCHROME C PEROXIDASE"/>
    <property type="match status" value="1"/>
</dbReference>
<evidence type="ECO:0000256" key="4">
    <source>
        <dbReference type="ARBA" id="ARBA00023002"/>
    </source>
</evidence>
<dbReference type="EMBL" id="CP011125">
    <property type="protein sequence ID" value="AKF04834.1"/>
    <property type="molecule type" value="Genomic_DNA"/>
</dbReference>